<dbReference type="Proteomes" id="UP001595445">
    <property type="component" value="Unassembled WGS sequence"/>
</dbReference>
<evidence type="ECO:0000256" key="1">
    <source>
        <dbReference type="ARBA" id="ARBA00004418"/>
    </source>
</evidence>
<dbReference type="InterPro" id="IPR030678">
    <property type="entry name" value="Peptide/Ni-bd"/>
</dbReference>
<dbReference type="PIRSF" id="PIRSF002741">
    <property type="entry name" value="MppA"/>
    <property type="match status" value="1"/>
</dbReference>
<evidence type="ECO:0000313" key="4">
    <source>
        <dbReference type="EMBL" id="MFC3086965.1"/>
    </source>
</evidence>
<dbReference type="InterPro" id="IPR039424">
    <property type="entry name" value="SBP_5"/>
</dbReference>
<name>A0ABV7DX88_9RHOB</name>
<dbReference type="InterPro" id="IPR006311">
    <property type="entry name" value="TAT_signal"/>
</dbReference>
<dbReference type="Gene3D" id="3.10.105.10">
    <property type="entry name" value="Dipeptide-binding Protein, Domain 3"/>
    <property type="match status" value="1"/>
</dbReference>
<dbReference type="PROSITE" id="PS51318">
    <property type="entry name" value="TAT"/>
    <property type="match status" value="1"/>
</dbReference>
<evidence type="ECO:0000256" key="2">
    <source>
        <dbReference type="ARBA" id="ARBA00005695"/>
    </source>
</evidence>
<comment type="similarity">
    <text evidence="2">Belongs to the bacterial solute-binding protein 5 family.</text>
</comment>
<dbReference type="Gene3D" id="3.90.76.10">
    <property type="entry name" value="Dipeptide-binding Protein, Domain 1"/>
    <property type="match status" value="1"/>
</dbReference>
<dbReference type="SUPFAM" id="SSF53850">
    <property type="entry name" value="Periplasmic binding protein-like II"/>
    <property type="match status" value="1"/>
</dbReference>
<feature type="domain" description="Solute-binding protein family 5" evidence="3">
    <location>
        <begin position="88"/>
        <end position="431"/>
    </location>
</feature>
<dbReference type="EMBL" id="JBHRSM010000023">
    <property type="protein sequence ID" value="MFC3086965.1"/>
    <property type="molecule type" value="Genomic_DNA"/>
</dbReference>
<gene>
    <name evidence="4" type="ORF">ACFOD6_13005</name>
</gene>
<keyword evidence="5" id="KW-1185">Reference proteome</keyword>
<dbReference type="InterPro" id="IPR000914">
    <property type="entry name" value="SBP_5_dom"/>
</dbReference>
<accession>A0ABV7DX88</accession>
<evidence type="ECO:0000259" key="3">
    <source>
        <dbReference type="Pfam" id="PF00496"/>
    </source>
</evidence>
<proteinExistence type="inferred from homology"/>
<dbReference type="RefSeq" id="WP_197642788.1">
    <property type="nucleotide sequence ID" value="NZ_JAEACP010000006.1"/>
</dbReference>
<evidence type="ECO:0000313" key="5">
    <source>
        <dbReference type="Proteomes" id="UP001595445"/>
    </source>
</evidence>
<protein>
    <submittedName>
        <fullName evidence="4">ABC transporter substrate-binding protein</fullName>
    </submittedName>
</protein>
<comment type="subcellular location">
    <subcellularLocation>
        <location evidence="1">Periplasm</location>
    </subcellularLocation>
</comment>
<dbReference type="Gene3D" id="3.40.190.10">
    <property type="entry name" value="Periplasmic binding protein-like II"/>
    <property type="match status" value="1"/>
</dbReference>
<organism evidence="4 5">
    <name type="scientific">Tabrizicola soli</name>
    <dbReference type="NCBI Taxonomy" id="2185115"/>
    <lineage>
        <taxon>Bacteria</taxon>
        <taxon>Pseudomonadati</taxon>
        <taxon>Pseudomonadota</taxon>
        <taxon>Alphaproteobacteria</taxon>
        <taxon>Rhodobacterales</taxon>
        <taxon>Paracoccaceae</taxon>
        <taxon>Tabrizicola</taxon>
    </lineage>
</organism>
<dbReference type="PANTHER" id="PTHR30290">
    <property type="entry name" value="PERIPLASMIC BINDING COMPONENT OF ABC TRANSPORTER"/>
    <property type="match status" value="1"/>
</dbReference>
<dbReference type="Pfam" id="PF00496">
    <property type="entry name" value="SBP_bac_5"/>
    <property type="match status" value="1"/>
</dbReference>
<sequence length="518" mass="56948">MTSNSKGLILDRRSLIAGASALGLAGMFGRPTWAQETPVRGGVFIMGIGGGSTTDDFDLRKLTDWVPVNQAYMVMNGLVEIDKDNVAQPELFESWTAAEGAVDWTFKVRQGVTFHNGKTLTADDIVYSLNIHRGADTTSAARSVAAAFKDVAKVSDSEVKITLESGNADLPYVLSDYHFLVVPEGFQDWSNPIGTGPFTLESFEPGVRARFVRNESYWKPGCANVDAVEVIVINDIAARTNALMSGQVHAMNGVDFKTVDLLSRAPNLQIVRSAGGQHFTFLMDCTQAPFTDNNIRMAIKHSIDREQLLQTALLGNGRLGNDHPIPSTDRFYNSELPQRPYDPEKAKFYLKEAGLDALKVTLSSSDAAFTGAVDAAAIYRTAAAAAGIEVEVKREPADGYWDNVWMKAPFCMSFWGGRPTADQMLTIAYQSASAQNDTRWANEEFDKLLVEARALLDDTRRREIYWRLQELISNEGGAMIPMFGDYLDAVSTKVKGVGPHPMFNLMGARMAEKIWLEA</sequence>
<dbReference type="CDD" id="cd08503">
    <property type="entry name" value="PBP2_NikA_DppA_OppA_like_17"/>
    <property type="match status" value="1"/>
</dbReference>
<reference evidence="5" key="1">
    <citation type="journal article" date="2019" name="Int. J. Syst. Evol. Microbiol.">
        <title>The Global Catalogue of Microorganisms (GCM) 10K type strain sequencing project: providing services to taxonomists for standard genome sequencing and annotation.</title>
        <authorList>
            <consortium name="The Broad Institute Genomics Platform"/>
            <consortium name="The Broad Institute Genome Sequencing Center for Infectious Disease"/>
            <person name="Wu L."/>
            <person name="Ma J."/>
        </authorList>
    </citation>
    <scope>NUCLEOTIDE SEQUENCE [LARGE SCALE GENOMIC DNA]</scope>
    <source>
        <strain evidence="5">KCTC 62102</strain>
    </source>
</reference>
<comment type="caution">
    <text evidence="4">The sequence shown here is derived from an EMBL/GenBank/DDBJ whole genome shotgun (WGS) entry which is preliminary data.</text>
</comment>